<evidence type="ECO:0000313" key="1">
    <source>
        <dbReference type="EMBL" id="KRM15251.1"/>
    </source>
</evidence>
<protein>
    <recommendedName>
        <fullName evidence="3">Alcohol dehydrogenase-like C-terminal domain-containing protein</fullName>
    </recommendedName>
</protein>
<evidence type="ECO:0000313" key="2">
    <source>
        <dbReference type="Proteomes" id="UP000050973"/>
    </source>
</evidence>
<evidence type="ECO:0008006" key="3">
    <source>
        <dbReference type="Google" id="ProtNLM"/>
    </source>
</evidence>
<dbReference type="EMBL" id="AZGE01000014">
    <property type="protein sequence ID" value="KRM15251.1"/>
    <property type="molecule type" value="Genomic_DNA"/>
</dbReference>
<dbReference type="AlphaFoldDB" id="A0A0R1WJW4"/>
<accession>A0A0R1WJW4</accession>
<dbReference type="Gene3D" id="3.90.180.10">
    <property type="entry name" value="Medium-chain alcohol dehydrogenases, catalytic domain"/>
    <property type="match status" value="1"/>
</dbReference>
<organism evidence="1 2">
    <name type="scientific">Limosilactobacillus oris DSM 4864</name>
    <dbReference type="NCBI Taxonomy" id="1423779"/>
    <lineage>
        <taxon>Bacteria</taxon>
        <taxon>Bacillati</taxon>
        <taxon>Bacillota</taxon>
        <taxon>Bacilli</taxon>
        <taxon>Lactobacillales</taxon>
        <taxon>Lactobacillaceae</taxon>
        <taxon>Limosilactobacillus</taxon>
    </lineage>
</organism>
<comment type="caution">
    <text evidence="1">The sequence shown here is derived from an EMBL/GenBank/DDBJ whole genome shotgun (WGS) entry which is preliminary data.</text>
</comment>
<dbReference type="Proteomes" id="UP000050973">
    <property type="component" value="Unassembled WGS sequence"/>
</dbReference>
<dbReference type="PATRIC" id="fig|1423779.3.peg.488"/>
<dbReference type="RefSeq" id="WP_003714766.1">
    <property type="nucleotide sequence ID" value="NZ_AZGE01000014.1"/>
</dbReference>
<name>A0A0R1WJW4_9LACO</name>
<sequence>MGKLARLIANGRLDPSLMIAYKFDGFKKISDALERMHNKPANLIKPVVYCDDID</sequence>
<proteinExistence type="predicted"/>
<reference evidence="1 2" key="1">
    <citation type="journal article" date="2015" name="Genome Announc.">
        <title>Expanding the biotechnology potential of lactobacilli through comparative genomics of 213 strains and associated genera.</title>
        <authorList>
            <person name="Sun Z."/>
            <person name="Harris H.M."/>
            <person name="McCann A."/>
            <person name="Guo C."/>
            <person name="Argimon S."/>
            <person name="Zhang W."/>
            <person name="Yang X."/>
            <person name="Jeffery I.B."/>
            <person name="Cooney J.C."/>
            <person name="Kagawa T.F."/>
            <person name="Liu W."/>
            <person name="Song Y."/>
            <person name="Salvetti E."/>
            <person name="Wrobel A."/>
            <person name="Rasinkangas P."/>
            <person name="Parkhill J."/>
            <person name="Rea M.C."/>
            <person name="O'Sullivan O."/>
            <person name="Ritari J."/>
            <person name="Douillard F.P."/>
            <person name="Paul Ross R."/>
            <person name="Yang R."/>
            <person name="Briner A.E."/>
            <person name="Felis G.E."/>
            <person name="de Vos W.M."/>
            <person name="Barrangou R."/>
            <person name="Klaenhammer T.R."/>
            <person name="Caufield P.W."/>
            <person name="Cui Y."/>
            <person name="Zhang H."/>
            <person name="O'Toole P.W."/>
        </authorList>
    </citation>
    <scope>NUCLEOTIDE SEQUENCE [LARGE SCALE GENOMIC DNA]</scope>
    <source>
        <strain evidence="1 2">DSM 4864</strain>
    </source>
</reference>
<gene>
    <name evidence="1" type="ORF">FC49_GL000481</name>
</gene>